<dbReference type="Proteomes" id="UP000593915">
    <property type="component" value="Chromosome"/>
</dbReference>
<evidence type="ECO:0000313" key="1">
    <source>
        <dbReference type="EMBL" id="QOW61789.1"/>
    </source>
</evidence>
<evidence type="ECO:0000313" key="2">
    <source>
        <dbReference type="Proteomes" id="UP000593915"/>
    </source>
</evidence>
<reference evidence="1 2" key="1">
    <citation type="submission" date="2020-09" db="EMBL/GenBank/DDBJ databases">
        <title>Characterization of Treponema spp. from bovine digital dermatitis in Korea.</title>
        <authorList>
            <person name="Espiritu H.M."/>
            <person name="Cho Y.I."/>
            <person name="Mamuad L."/>
        </authorList>
    </citation>
    <scope>NUCLEOTIDE SEQUENCE [LARGE SCALE GENOMIC DNA]</scope>
    <source>
        <strain evidence="1 2">KS1</strain>
    </source>
</reference>
<dbReference type="RefSeq" id="WP_194077316.1">
    <property type="nucleotide sequence ID" value="NZ_CP061839.1"/>
</dbReference>
<name>A0A7S7AXH2_9SPIR</name>
<accession>A0A7S7AXH2</accession>
<gene>
    <name evidence="1" type="ORF">IFE08_05330</name>
</gene>
<sequence>MKSIIFLNIGSQSAYSERKCKIFYKNKSYIEDCLSDYEWQKSISEHFITVSNGVYNIFISLYFRFFDKRASDLKSYAKFKTKEERLIMDMVFFIENYEVYDEDDMRIKLCEDILSFVDGSLKKYNKRFLNFDSEKFLPFFVERIENIKNKSIPFYHNYDAIAEKIYDI</sequence>
<organism evidence="1 2">
    <name type="scientific">Treponema pedis</name>
    <dbReference type="NCBI Taxonomy" id="409322"/>
    <lineage>
        <taxon>Bacteria</taxon>
        <taxon>Pseudomonadati</taxon>
        <taxon>Spirochaetota</taxon>
        <taxon>Spirochaetia</taxon>
        <taxon>Spirochaetales</taxon>
        <taxon>Treponemataceae</taxon>
        <taxon>Treponema</taxon>
    </lineage>
</organism>
<proteinExistence type="predicted"/>
<dbReference type="AlphaFoldDB" id="A0A7S7AXH2"/>
<dbReference type="EMBL" id="CP061839">
    <property type="protein sequence ID" value="QOW61789.1"/>
    <property type="molecule type" value="Genomic_DNA"/>
</dbReference>
<protein>
    <submittedName>
        <fullName evidence="1">Uncharacterized protein</fullName>
    </submittedName>
</protein>